<dbReference type="InterPro" id="IPR018253">
    <property type="entry name" value="DnaJ_domain_CS"/>
</dbReference>
<dbReference type="FunFam" id="1.10.287.110:FF:000034">
    <property type="entry name" value="Chaperone protein DnaJ"/>
    <property type="match status" value="1"/>
</dbReference>
<keyword evidence="9 14" id="KW-0346">Stress response</keyword>
<dbReference type="Pfam" id="PF00684">
    <property type="entry name" value="DnaJ_CXXCXGXG"/>
    <property type="match status" value="1"/>
</dbReference>
<dbReference type="GO" id="GO:0005524">
    <property type="term" value="F:ATP binding"/>
    <property type="evidence" value="ECO:0007669"/>
    <property type="project" value="InterPro"/>
</dbReference>
<evidence type="ECO:0000256" key="15">
    <source>
        <dbReference type="PROSITE-ProRule" id="PRU00546"/>
    </source>
</evidence>
<feature type="binding site" evidence="14">
    <location>
        <position position="188"/>
    </location>
    <ligand>
        <name>Zn(2+)</name>
        <dbReference type="ChEBI" id="CHEBI:29105"/>
        <label>2</label>
    </ligand>
</feature>
<keyword evidence="6 14" id="KW-0677">Repeat</keyword>
<dbReference type="GO" id="GO:0005737">
    <property type="term" value="C:cytoplasm"/>
    <property type="evidence" value="ECO:0007669"/>
    <property type="project" value="UniProtKB-SubCell"/>
</dbReference>
<evidence type="ECO:0000256" key="5">
    <source>
        <dbReference type="ARBA" id="ARBA00022723"/>
    </source>
</evidence>
<dbReference type="InterPro" id="IPR002939">
    <property type="entry name" value="DnaJ_C"/>
</dbReference>
<dbReference type="Proteomes" id="UP000318307">
    <property type="component" value="Unassembled WGS sequence"/>
</dbReference>
<dbReference type="Pfam" id="PF01556">
    <property type="entry name" value="DnaJ_C"/>
    <property type="match status" value="1"/>
</dbReference>
<dbReference type="InterPro" id="IPR036410">
    <property type="entry name" value="HSP_DnaJ_Cys-rich_dom_sf"/>
</dbReference>
<feature type="binding site" evidence="14">
    <location>
        <position position="163"/>
    </location>
    <ligand>
        <name>Zn(2+)</name>
        <dbReference type="ChEBI" id="CHEBI:29105"/>
        <label>2</label>
    </ligand>
</feature>
<dbReference type="PROSITE" id="PS51188">
    <property type="entry name" value="ZF_CR"/>
    <property type="match status" value="1"/>
</dbReference>
<evidence type="ECO:0000256" key="2">
    <source>
        <dbReference type="ARBA" id="ARBA00011738"/>
    </source>
</evidence>
<evidence type="ECO:0000256" key="7">
    <source>
        <dbReference type="ARBA" id="ARBA00022771"/>
    </source>
</evidence>
<dbReference type="InterPro" id="IPR001305">
    <property type="entry name" value="HSP_DnaJ_Cys-rich_dom"/>
</dbReference>
<feature type="binding site" evidence="14">
    <location>
        <position position="149"/>
    </location>
    <ligand>
        <name>Zn(2+)</name>
        <dbReference type="ChEBI" id="CHEBI:29105"/>
        <label>1</label>
    </ligand>
</feature>
<dbReference type="NCBIfam" id="NF010887">
    <property type="entry name" value="PRK14294.1"/>
    <property type="match status" value="1"/>
</dbReference>
<dbReference type="CDD" id="cd10747">
    <property type="entry name" value="DnaJ_C"/>
    <property type="match status" value="1"/>
</dbReference>
<dbReference type="GO" id="GO:0009408">
    <property type="term" value="P:response to heat"/>
    <property type="evidence" value="ECO:0007669"/>
    <property type="project" value="InterPro"/>
</dbReference>
<dbReference type="GO" id="GO:0051082">
    <property type="term" value="F:unfolded protein binding"/>
    <property type="evidence" value="ECO:0007669"/>
    <property type="project" value="UniProtKB-UniRule"/>
</dbReference>
<dbReference type="Pfam" id="PF00226">
    <property type="entry name" value="DnaJ"/>
    <property type="match status" value="1"/>
</dbReference>
<dbReference type="InterPro" id="IPR036869">
    <property type="entry name" value="J_dom_sf"/>
</dbReference>
<dbReference type="CDD" id="cd06257">
    <property type="entry name" value="DnaJ"/>
    <property type="match status" value="1"/>
</dbReference>
<gene>
    <name evidence="14" type="primary">dnaJ</name>
    <name evidence="18" type="ORF">LZ24_00610</name>
</gene>
<comment type="subcellular location">
    <subcellularLocation>
        <location evidence="1 14">Cytoplasm</location>
    </subcellularLocation>
</comment>
<evidence type="ECO:0000256" key="1">
    <source>
        <dbReference type="ARBA" id="ARBA00004496"/>
    </source>
</evidence>
<feature type="binding site" evidence="14">
    <location>
        <position position="185"/>
    </location>
    <ligand>
        <name>Zn(2+)</name>
        <dbReference type="ChEBI" id="CHEBI:29105"/>
        <label>2</label>
    </ligand>
</feature>
<comment type="function">
    <text evidence="11 14">Participates actively in the response to hyperosmotic and heat shock by preventing the aggregation of stress-denatured proteins and by disaggregating proteins, also in an autonomous, DnaK-independent fashion. Unfolded proteins bind initially to DnaJ; upon interaction with the DnaJ-bound protein, DnaK hydrolyzes its bound ATP, resulting in the formation of a stable complex. GrpE releases ADP from DnaK; ATP binding to DnaK triggers the release of the substrate protein, thus completing the reaction cycle. Several rounds of ATP-dependent interactions between DnaJ, DnaK and GrpE are required for fully efficient folding. Also involved, together with DnaK and GrpE, in the DNA replication of plasmids through activation of initiation proteins.</text>
</comment>
<dbReference type="GO" id="GO:0031072">
    <property type="term" value="F:heat shock protein binding"/>
    <property type="evidence" value="ECO:0007669"/>
    <property type="project" value="InterPro"/>
</dbReference>
<feature type="domain" description="CR-type" evidence="17">
    <location>
        <begin position="133"/>
        <end position="211"/>
    </location>
</feature>
<dbReference type="FunFam" id="2.60.260.20:FF:000004">
    <property type="entry name" value="Molecular chaperone DnaJ"/>
    <property type="match status" value="1"/>
</dbReference>
<feature type="zinc finger region" description="CR-type" evidence="15">
    <location>
        <begin position="133"/>
        <end position="211"/>
    </location>
</feature>
<keyword evidence="8 14" id="KW-0862">Zinc</keyword>
<protein>
    <recommendedName>
        <fullName evidence="13 14">Chaperone protein DnaJ</fullName>
    </recommendedName>
</protein>
<comment type="cofactor">
    <cofactor evidence="14">
        <name>Zn(2+)</name>
        <dbReference type="ChEBI" id="CHEBI:29105"/>
    </cofactor>
    <text evidence="14">Binds 2 Zn(2+) ions per monomer.</text>
</comment>
<evidence type="ECO:0000313" key="19">
    <source>
        <dbReference type="Proteomes" id="UP000318307"/>
    </source>
</evidence>
<evidence type="ECO:0000313" key="18">
    <source>
        <dbReference type="EMBL" id="TWI75563.1"/>
    </source>
</evidence>
<comment type="similarity">
    <text evidence="12 14">Belongs to the DnaJ family.</text>
</comment>
<dbReference type="CDD" id="cd10719">
    <property type="entry name" value="DnaJ_zf"/>
    <property type="match status" value="1"/>
</dbReference>
<keyword evidence="10 14" id="KW-0143">Chaperone</keyword>
<dbReference type="SUPFAM" id="SSF49493">
    <property type="entry name" value="HSP40/DnaJ peptide-binding domain"/>
    <property type="match status" value="2"/>
</dbReference>
<feature type="binding site" evidence="14">
    <location>
        <position position="146"/>
    </location>
    <ligand>
        <name>Zn(2+)</name>
        <dbReference type="ChEBI" id="CHEBI:29105"/>
        <label>1</label>
    </ligand>
</feature>
<dbReference type="Gene3D" id="1.10.287.110">
    <property type="entry name" value="DnaJ domain"/>
    <property type="match status" value="1"/>
</dbReference>
<comment type="caution">
    <text evidence="18">The sequence shown here is derived from an EMBL/GenBank/DDBJ whole genome shotgun (WGS) entry which is preliminary data.</text>
</comment>
<dbReference type="NCBIfam" id="NF008035">
    <property type="entry name" value="PRK10767.1"/>
    <property type="match status" value="1"/>
</dbReference>
<accession>A0A562S336</accession>
<evidence type="ECO:0000259" key="17">
    <source>
        <dbReference type="PROSITE" id="PS51188"/>
    </source>
</evidence>
<comment type="domain">
    <text evidence="14">The J domain is necessary and sufficient to stimulate DnaK ATPase activity. Zinc center 1 plays an important role in the autonomous, DnaK-independent chaperone activity of DnaJ. Zinc center 2 is essential for interaction with DnaK and for DnaJ activity.</text>
</comment>
<feature type="binding site" evidence="14">
    <location>
        <position position="199"/>
    </location>
    <ligand>
        <name>Zn(2+)</name>
        <dbReference type="ChEBI" id="CHEBI:29105"/>
        <label>1</label>
    </ligand>
</feature>
<keyword evidence="19" id="KW-1185">Reference proteome</keyword>
<evidence type="ECO:0000256" key="11">
    <source>
        <dbReference type="ARBA" id="ARBA00053423"/>
    </source>
</evidence>
<dbReference type="HAMAP" id="MF_01152">
    <property type="entry name" value="DnaJ"/>
    <property type="match status" value="1"/>
</dbReference>
<evidence type="ECO:0000256" key="4">
    <source>
        <dbReference type="ARBA" id="ARBA00022705"/>
    </source>
</evidence>
<keyword evidence="4 14" id="KW-0235">DNA replication</keyword>
<dbReference type="InterPro" id="IPR001623">
    <property type="entry name" value="DnaJ_domain"/>
</dbReference>
<keyword evidence="3 14" id="KW-0963">Cytoplasm</keyword>
<dbReference type="SUPFAM" id="SSF57938">
    <property type="entry name" value="DnaJ/Hsp40 cysteine-rich domain"/>
    <property type="match status" value="1"/>
</dbReference>
<proteinExistence type="inferred from homology"/>
<dbReference type="Gene3D" id="2.10.230.10">
    <property type="entry name" value="Heat shock protein DnaJ, cysteine-rich domain"/>
    <property type="match status" value="1"/>
</dbReference>
<evidence type="ECO:0000256" key="14">
    <source>
        <dbReference type="HAMAP-Rule" id="MF_01152"/>
    </source>
</evidence>
<evidence type="ECO:0000256" key="13">
    <source>
        <dbReference type="ARBA" id="ARBA00067609"/>
    </source>
</evidence>
<evidence type="ECO:0000256" key="3">
    <source>
        <dbReference type="ARBA" id="ARBA00022490"/>
    </source>
</evidence>
<feature type="repeat" description="CXXCXGXG motif" evidence="14">
    <location>
        <begin position="146"/>
        <end position="153"/>
    </location>
</feature>
<dbReference type="InterPro" id="IPR008971">
    <property type="entry name" value="HSP40/DnaJ_pept-bd"/>
</dbReference>
<dbReference type="NCBIfam" id="TIGR02349">
    <property type="entry name" value="DnaJ_bact"/>
    <property type="match status" value="1"/>
</dbReference>
<feature type="domain" description="J" evidence="16">
    <location>
        <begin position="6"/>
        <end position="71"/>
    </location>
</feature>
<dbReference type="PANTHER" id="PTHR43096">
    <property type="entry name" value="DNAJ HOMOLOG 1, MITOCHONDRIAL-RELATED"/>
    <property type="match status" value="1"/>
</dbReference>
<keyword evidence="7 14" id="KW-0863">Zinc-finger</keyword>
<dbReference type="SUPFAM" id="SSF46565">
    <property type="entry name" value="Chaperone J-domain"/>
    <property type="match status" value="1"/>
</dbReference>
<dbReference type="FunFam" id="2.10.230.10:FF:000002">
    <property type="entry name" value="Molecular chaperone DnaJ"/>
    <property type="match status" value="1"/>
</dbReference>
<feature type="binding site" evidence="14">
    <location>
        <position position="202"/>
    </location>
    <ligand>
        <name>Zn(2+)</name>
        <dbReference type="ChEBI" id="CHEBI:29105"/>
        <label>1</label>
    </ligand>
</feature>
<feature type="repeat" description="CXXCXGXG motif" evidence="14">
    <location>
        <begin position="199"/>
        <end position="206"/>
    </location>
</feature>
<comment type="subunit">
    <text evidence="2 14">Homodimer.</text>
</comment>
<name>A0A562S336_9BACT</name>
<feature type="binding site" evidence="14">
    <location>
        <position position="166"/>
    </location>
    <ligand>
        <name>Zn(2+)</name>
        <dbReference type="ChEBI" id="CHEBI:29105"/>
        <label>2</label>
    </ligand>
</feature>
<dbReference type="PRINTS" id="PR00625">
    <property type="entry name" value="JDOMAIN"/>
</dbReference>
<dbReference type="Gene3D" id="2.60.260.20">
    <property type="entry name" value="Urease metallochaperone UreE, N-terminal domain"/>
    <property type="match status" value="2"/>
</dbReference>
<keyword evidence="5 14" id="KW-0479">Metal-binding</keyword>
<dbReference type="RefSeq" id="WP_144682208.1">
    <property type="nucleotide sequence ID" value="NZ_VLLC01000003.1"/>
</dbReference>
<dbReference type="EMBL" id="VLLC01000003">
    <property type="protein sequence ID" value="TWI75563.1"/>
    <property type="molecule type" value="Genomic_DNA"/>
</dbReference>
<dbReference type="GO" id="GO:0006260">
    <property type="term" value="P:DNA replication"/>
    <property type="evidence" value="ECO:0007669"/>
    <property type="project" value="UniProtKB-KW"/>
</dbReference>
<evidence type="ECO:0000256" key="10">
    <source>
        <dbReference type="ARBA" id="ARBA00023186"/>
    </source>
</evidence>
<dbReference type="PROSITE" id="PS00636">
    <property type="entry name" value="DNAJ_1"/>
    <property type="match status" value="1"/>
</dbReference>
<evidence type="ECO:0000256" key="6">
    <source>
        <dbReference type="ARBA" id="ARBA00022737"/>
    </source>
</evidence>
<feature type="repeat" description="CXXCXGXG motif" evidence="14">
    <location>
        <begin position="185"/>
        <end position="192"/>
    </location>
</feature>
<dbReference type="PROSITE" id="PS50076">
    <property type="entry name" value="DNAJ_2"/>
    <property type="match status" value="1"/>
</dbReference>
<dbReference type="InterPro" id="IPR012724">
    <property type="entry name" value="DnaJ"/>
</dbReference>
<dbReference type="PANTHER" id="PTHR43096:SF10">
    <property type="entry name" value="CHAPERONE PROTEIN DNAJ A6, CHLOROPLASTIC"/>
    <property type="match status" value="1"/>
</dbReference>
<dbReference type="AlphaFoldDB" id="A0A562S336"/>
<reference evidence="18 19" key="1">
    <citation type="submission" date="2019-07" db="EMBL/GenBank/DDBJ databases">
        <title>Genome sequencing of 100 strains of the haloalkaliphilic chemolithoautotrophic sulfur-oxidizing bacterium Thioalkalivibrio.</title>
        <authorList>
            <person name="Muyzer G."/>
        </authorList>
    </citation>
    <scope>NUCLEOTIDE SEQUENCE [LARGE SCALE GENOMIC DNA]</scope>
    <source>
        <strain evidence="18 19">ASO4-4</strain>
    </source>
</reference>
<dbReference type="OrthoDB" id="9779889at2"/>
<sequence>MAEKRDYYEVLGVSRDADADSIKKSYRKLAMKYHPDKNPGDQKAEDRFKEASEAYAVLSDAEKRRIYDQFGHRGLENSGFSGAGGFDDIFSSFGDIFEDFFGFGGRRGGGQRSRRGSDLRYDLEIEFSEAAFGSERELEFEKLENCGHCGGDGCEPGSGPEVCPHCRGTGQYAQTQGFFTVRSTCPYCKGAGKIIRNPCSKCHGRGRMPAKKKVSVRIPAGVDNGSRLRLTGEGEPGPNGGPQGDLYVFIHVKPHKLFQREGSDILCFVDISMVQAALGDTIRVETLEGEKDLNIPKGTQYGDTFRLKGEGIPSLRTGQRGDQIIQVHVKTPTHVNKKQEKLLREFAKLDEEKFTNKLKNLFKGL</sequence>
<dbReference type="GO" id="GO:0042026">
    <property type="term" value="P:protein refolding"/>
    <property type="evidence" value="ECO:0007669"/>
    <property type="project" value="TreeGrafter"/>
</dbReference>
<evidence type="ECO:0000256" key="12">
    <source>
        <dbReference type="ARBA" id="ARBA00061004"/>
    </source>
</evidence>
<feature type="repeat" description="CXXCXGXG motif" evidence="14">
    <location>
        <begin position="163"/>
        <end position="170"/>
    </location>
</feature>
<dbReference type="SMART" id="SM00271">
    <property type="entry name" value="DnaJ"/>
    <property type="match status" value="1"/>
</dbReference>
<organism evidence="18 19">
    <name type="scientific">Desulfobotulus alkaliphilus</name>
    <dbReference type="NCBI Taxonomy" id="622671"/>
    <lineage>
        <taxon>Bacteria</taxon>
        <taxon>Pseudomonadati</taxon>
        <taxon>Thermodesulfobacteriota</taxon>
        <taxon>Desulfobacteria</taxon>
        <taxon>Desulfobacterales</taxon>
        <taxon>Desulfobacteraceae</taxon>
        <taxon>Desulfobotulus</taxon>
    </lineage>
</organism>
<dbReference type="GO" id="GO:0008270">
    <property type="term" value="F:zinc ion binding"/>
    <property type="evidence" value="ECO:0007669"/>
    <property type="project" value="UniProtKB-UniRule"/>
</dbReference>
<evidence type="ECO:0000259" key="16">
    <source>
        <dbReference type="PROSITE" id="PS50076"/>
    </source>
</evidence>
<evidence type="ECO:0000256" key="8">
    <source>
        <dbReference type="ARBA" id="ARBA00022833"/>
    </source>
</evidence>
<evidence type="ECO:0000256" key="9">
    <source>
        <dbReference type="ARBA" id="ARBA00023016"/>
    </source>
</evidence>